<dbReference type="NCBIfam" id="TIGR00843">
    <property type="entry name" value="benE"/>
    <property type="match status" value="1"/>
</dbReference>
<feature type="transmembrane region" description="Helical" evidence="1">
    <location>
        <begin position="208"/>
        <end position="231"/>
    </location>
</feature>
<keyword evidence="1" id="KW-1133">Transmembrane helix</keyword>
<reference evidence="2" key="2">
    <citation type="submission" date="2021-01" db="EMBL/GenBank/DDBJ databases">
        <authorList>
            <person name="Mieszkin S."/>
            <person name="Pouder E."/>
            <person name="Alain K."/>
        </authorList>
    </citation>
    <scope>NUCLEOTIDE SEQUENCE</scope>
    <source>
        <strain evidence="2">HW T2.11</strain>
    </source>
</reference>
<dbReference type="Proteomes" id="UP000708298">
    <property type="component" value="Unassembled WGS sequence"/>
</dbReference>
<feature type="transmembrane region" description="Helical" evidence="1">
    <location>
        <begin position="55"/>
        <end position="79"/>
    </location>
</feature>
<keyword evidence="3" id="KW-1185">Reference proteome</keyword>
<reference evidence="2" key="1">
    <citation type="journal article" date="2021" name="Microorganisms">
        <title>Acidisoma silvae sp. nov. and Acidisomacellulosilytica sp. nov., Two Acidophilic Bacteria Isolated from Decaying Wood, Hydrolyzing Cellulose and Producing Poly-3-hydroxybutyrate.</title>
        <authorList>
            <person name="Mieszkin S."/>
            <person name="Pouder E."/>
            <person name="Uroz S."/>
            <person name="Simon-Colin C."/>
            <person name="Alain K."/>
        </authorList>
    </citation>
    <scope>NUCLEOTIDE SEQUENCE</scope>
    <source>
        <strain evidence="2">HW T2.11</strain>
    </source>
</reference>
<evidence type="ECO:0000313" key="2">
    <source>
        <dbReference type="EMBL" id="MCB8874796.1"/>
    </source>
</evidence>
<feature type="transmembrane region" description="Helical" evidence="1">
    <location>
        <begin position="133"/>
        <end position="151"/>
    </location>
</feature>
<dbReference type="RefSeq" id="WP_227320460.1">
    <property type="nucleotide sequence ID" value="NZ_JAESVB010000002.1"/>
</dbReference>
<comment type="caution">
    <text evidence="2">The sequence shown here is derived from an EMBL/GenBank/DDBJ whole genome shotgun (WGS) entry which is preliminary data.</text>
</comment>
<evidence type="ECO:0000313" key="3">
    <source>
        <dbReference type="Proteomes" id="UP000708298"/>
    </source>
</evidence>
<dbReference type="InterPro" id="IPR004711">
    <property type="entry name" value="Benzoate_Transporter"/>
</dbReference>
<accession>A0A963YPT2</accession>
<dbReference type="GO" id="GO:0042925">
    <property type="term" value="F:benzoate transmembrane transporter activity"/>
    <property type="evidence" value="ECO:0007669"/>
    <property type="project" value="InterPro"/>
</dbReference>
<organism evidence="2 3">
    <name type="scientific">Acidisoma silvae</name>
    <dbReference type="NCBI Taxonomy" id="2802396"/>
    <lineage>
        <taxon>Bacteria</taxon>
        <taxon>Pseudomonadati</taxon>
        <taxon>Pseudomonadota</taxon>
        <taxon>Alphaproteobacteria</taxon>
        <taxon>Acetobacterales</taxon>
        <taxon>Acidocellaceae</taxon>
        <taxon>Acidisoma</taxon>
    </lineage>
</organism>
<feature type="transmembrane region" description="Helical" evidence="1">
    <location>
        <begin position="180"/>
        <end position="202"/>
    </location>
</feature>
<feature type="transmembrane region" description="Helical" evidence="1">
    <location>
        <begin position="295"/>
        <end position="319"/>
    </location>
</feature>
<feature type="transmembrane region" description="Helical" evidence="1">
    <location>
        <begin position="252"/>
        <end position="275"/>
    </location>
</feature>
<sequence length="396" mass="40425">MAGESLWTAIRRDSSWQAASSGGLAAFVGFGSSFAIILHGVTAAGASPVQAASGLFALLVMTGLFSIGVSLALRIPLIVAWSTPGAALLVTSPALHGGFSYTVGAFVICGLLIMVTGFWPVMGRVVGAIPRSLASAMLGGIVFSLCLAPVLGLRHKPAFIILILLTWVIVGRVKRTLAVPAAVVMAVVLASFDLHDAAALSFSLPLTWITPHFSASALISVAVPLFVVTMAGQNIPGFAVLNIHGYRPKHGFILISTGLASVLVAPFGGIPINLAAITAAMCADAEAHPDTGRRWWASAVAGGTYLVIGLFSGLITTFIALSSPILIAAVAGIALFGALASSLAGAVAEPSERDAAMVTFLMAASGLNIFGIGGAFWGLLAGGAILAFQRVRHKMS</sequence>
<protein>
    <submittedName>
        <fullName evidence="2">Benzoate/H(+) symporter BenE family transporter</fullName>
    </submittedName>
</protein>
<name>A0A963YPT2_9PROT</name>
<dbReference type="EMBL" id="JAESVB010000002">
    <property type="protein sequence ID" value="MCB8874796.1"/>
    <property type="molecule type" value="Genomic_DNA"/>
</dbReference>
<gene>
    <name evidence="2" type="ORF">ASILVAE211_06350</name>
</gene>
<dbReference type="GO" id="GO:0005886">
    <property type="term" value="C:plasma membrane"/>
    <property type="evidence" value="ECO:0007669"/>
    <property type="project" value="TreeGrafter"/>
</dbReference>
<keyword evidence="1" id="KW-0472">Membrane</keyword>
<feature type="transmembrane region" description="Helical" evidence="1">
    <location>
        <begin position="360"/>
        <end position="388"/>
    </location>
</feature>
<dbReference type="PANTHER" id="PTHR30199:SF0">
    <property type="entry name" value="INNER MEMBRANE PROTEIN YDCO"/>
    <property type="match status" value="1"/>
</dbReference>
<dbReference type="PANTHER" id="PTHR30199">
    <property type="entry name" value="MFS FAMILY TRANSPORTER, PREDICTED SUBSTRATE BENZOATE"/>
    <property type="match status" value="1"/>
</dbReference>
<proteinExistence type="predicted"/>
<dbReference type="AlphaFoldDB" id="A0A963YPT2"/>
<feature type="transmembrane region" description="Helical" evidence="1">
    <location>
        <begin position="99"/>
        <end position="121"/>
    </location>
</feature>
<feature type="transmembrane region" description="Helical" evidence="1">
    <location>
        <begin position="157"/>
        <end position="173"/>
    </location>
</feature>
<keyword evidence="1" id="KW-0812">Transmembrane</keyword>
<evidence type="ECO:0000256" key="1">
    <source>
        <dbReference type="SAM" id="Phobius"/>
    </source>
</evidence>
<dbReference type="Pfam" id="PF03594">
    <property type="entry name" value="BenE"/>
    <property type="match status" value="1"/>
</dbReference>
<feature type="transmembrane region" description="Helical" evidence="1">
    <location>
        <begin position="326"/>
        <end position="348"/>
    </location>
</feature>
<feature type="transmembrane region" description="Helical" evidence="1">
    <location>
        <begin position="24"/>
        <end position="43"/>
    </location>
</feature>